<gene>
    <name evidence="2" type="ORF">KHQ06_24210</name>
</gene>
<dbReference type="EMBL" id="CP074371">
    <property type="protein sequence ID" value="QVI19470.1"/>
    <property type="molecule type" value="Genomic_DNA"/>
</dbReference>
<dbReference type="Gene3D" id="1.20.120.450">
    <property type="entry name" value="dinb family like domain"/>
    <property type="match status" value="1"/>
</dbReference>
<organism evidence="2 3">
    <name type="scientific">Nocardia tengchongensis</name>
    <dbReference type="NCBI Taxonomy" id="2055889"/>
    <lineage>
        <taxon>Bacteria</taxon>
        <taxon>Bacillati</taxon>
        <taxon>Actinomycetota</taxon>
        <taxon>Actinomycetes</taxon>
        <taxon>Mycobacteriales</taxon>
        <taxon>Nocardiaceae</taxon>
        <taxon>Nocardia</taxon>
    </lineage>
</organism>
<protein>
    <submittedName>
        <fullName evidence="2">Maleylpyruvate isomerase N-terminal domain-containing protein</fullName>
    </submittedName>
</protein>
<feature type="domain" description="Mycothiol-dependent maleylpyruvate isomerase metal-binding" evidence="1">
    <location>
        <begin position="14"/>
        <end position="145"/>
    </location>
</feature>
<proteinExistence type="predicted"/>
<accession>A0ABX8CLU0</accession>
<dbReference type="InterPro" id="IPR024344">
    <property type="entry name" value="MDMPI_metal-binding"/>
</dbReference>
<dbReference type="SUPFAM" id="SSF109854">
    <property type="entry name" value="DinB/YfiT-like putative metalloenzymes"/>
    <property type="match status" value="1"/>
</dbReference>
<dbReference type="Pfam" id="PF11716">
    <property type="entry name" value="MDMPI_N"/>
    <property type="match status" value="1"/>
</dbReference>
<dbReference type="InterPro" id="IPR034660">
    <property type="entry name" value="DinB/YfiT-like"/>
</dbReference>
<keyword evidence="3" id="KW-1185">Reference proteome</keyword>
<dbReference type="GO" id="GO:0016853">
    <property type="term" value="F:isomerase activity"/>
    <property type="evidence" value="ECO:0007669"/>
    <property type="project" value="UniProtKB-KW"/>
</dbReference>
<reference evidence="2 3" key="1">
    <citation type="submission" date="2021-04" db="EMBL/GenBank/DDBJ databases">
        <title>Nocardia tengchongensis.</title>
        <authorList>
            <person name="Zhuang k."/>
            <person name="Ran Y."/>
            <person name="Li W."/>
        </authorList>
    </citation>
    <scope>NUCLEOTIDE SEQUENCE [LARGE SCALE GENOMIC DNA]</scope>
    <source>
        <strain evidence="2 3">CFH S0057</strain>
    </source>
</reference>
<dbReference type="RefSeq" id="WP_213555503.1">
    <property type="nucleotide sequence ID" value="NZ_JBHZDI010000140.1"/>
</dbReference>
<sequence>MTADRHQLRAAISEEVDRIDRMAAHLWDGDCDFSADSGHPGWSYGHVAAHIARGSDFLSGILLTGSTDAGDLRGNALERSREIDREATRPGAVIITDVEQAVHRFADLVLTLPDEQWSTMPIVTEGRSASVVHIIETWLREMRIHIPALALNYEPNGDPAQGECQLAELLPLNSRLLHSSVSP</sequence>
<name>A0ABX8CLU0_9NOCA</name>
<keyword evidence="2" id="KW-0413">Isomerase</keyword>
<dbReference type="Proteomes" id="UP000683310">
    <property type="component" value="Chromosome"/>
</dbReference>
<evidence type="ECO:0000313" key="2">
    <source>
        <dbReference type="EMBL" id="QVI19470.1"/>
    </source>
</evidence>
<evidence type="ECO:0000259" key="1">
    <source>
        <dbReference type="Pfam" id="PF11716"/>
    </source>
</evidence>
<evidence type="ECO:0000313" key="3">
    <source>
        <dbReference type="Proteomes" id="UP000683310"/>
    </source>
</evidence>